<dbReference type="AlphaFoldDB" id="A0A8T0ITP2"/>
<sequence length="104" mass="11839">MRCKVFVTNSNLLEAEFISRIQTRIHMRCASPFRESQLSTCTKNLIAIYGCYLSPAQIEHKRIVDVLVSKTFDLLVKLTSVPESVIAILTSSKEILELHGWPLF</sequence>
<name>A0A8T0ITP2_CERPU</name>
<accession>A0A8T0ITP2</accession>
<comment type="caution">
    <text evidence="1">The sequence shown here is derived from an EMBL/GenBank/DDBJ whole genome shotgun (WGS) entry which is preliminary data.</text>
</comment>
<dbReference type="EMBL" id="CM026422">
    <property type="protein sequence ID" value="KAG0585743.1"/>
    <property type="molecule type" value="Genomic_DNA"/>
</dbReference>
<dbReference type="Proteomes" id="UP000822688">
    <property type="component" value="Chromosome 2"/>
</dbReference>
<reference evidence="1" key="1">
    <citation type="submission" date="2020-06" db="EMBL/GenBank/DDBJ databases">
        <title>WGS assembly of Ceratodon purpureus strain R40.</title>
        <authorList>
            <person name="Carey S.B."/>
            <person name="Jenkins J."/>
            <person name="Shu S."/>
            <person name="Lovell J.T."/>
            <person name="Sreedasyam A."/>
            <person name="Maumus F."/>
            <person name="Tiley G.P."/>
            <person name="Fernandez-Pozo N."/>
            <person name="Barry K."/>
            <person name="Chen C."/>
            <person name="Wang M."/>
            <person name="Lipzen A."/>
            <person name="Daum C."/>
            <person name="Saski C.A."/>
            <person name="Payton A.C."/>
            <person name="Mcbreen J.C."/>
            <person name="Conrad R.E."/>
            <person name="Kollar L.M."/>
            <person name="Olsson S."/>
            <person name="Huttunen S."/>
            <person name="Landis J.B."/>
            <person name="Wickett N.J."/>
            <person name="Johnson M.G."/>
            <person name="Rensing S.A."/>
            <person name="Grimwood J."/>
            <person name="Schmutz J."/>
            <person name="Mcdaniel S.F."/>
        </authorList>
    </citation>
    <scope>NUCLEOTIDE SEQUENCE</scope>
    <source>
        <strain evidence="1">R40</strain>
    </source>
</reference>
<keyword evidence="2" id="KW-1185">Reference proteome</keyword>
<protein>
    <submittedName>
        <fullName evidence="1">Uncharacterized protein</fullName>
    </submittedName>
</protein>
<evidence type="ECO:0000313" key="1">
    <source>
        <dbReference type="EMBL" id="KAG0585743.1"/>
    </source>
</evidence>
<organism evidence="1 2">
    <name type="scientific">Ceratodon purpureus</name>
    <name type="common">Fire moss</name>
    <name type="synonym">Dicranum purpureum</name>
    <dbReference type="NCBI Taxonomy" id="3225"/>
    <lineage>
        <taxon>Eukaryota</taxon>
        <taxon>Viridiplantae</taxon>
        <taxon>Streptophyta</taxon>
        <taxon>Embryophyta</taxon>
        <taxon>Bryophyta</taxon>
        <taxon>Bryophytina</taxon>
        <taxon>Bryopsida</taxon>
        <taxon>Dicranidae</taxon>
        <taxon>Pseudoditrichales</taxon>
        <taxon>Ditrichaceae</taxon>
        <taxon>Ceratodon</taxon>
    </lineage>
</organism>
<gene>
    <name evidence="1" type="ORF">KC19_2G034700</name>
</gene>
<proteinExistence type="predicted"/>
<evidence type="ECO:0000313" key="2">
    <source>
        <dbReference type="Proteomes" id="UP000822688"/>
    </source>
</evidence>